<name>A0A8T0W0G2_PANVG</name>
<dbReference type="AlphaFoldDB" id="A0A8T0W0G2"/>
<evidence type="ECO:0000313" key="3">
    <source>
        <dbReference type="Proteomes" id="UP000823388"/>
    </source>
</evidence>
<feature type="compositionally biased region" description="Basic residues" evidence="1">
    <location>
        <begin position="92"/>
        <end position="103"/>
    </location>
</feature>
<dbReference type="EMBL" id="CM029039">
    <property type="protein sequence ID" value="KAG2642781.1"/>
    <property type="molecule type" value="Genomic_DNA"/>
</dbReference>
<evidence type="ECO:0000313" key="2">
    <source>
        <dbReference type="EMBL" id="KAG2642781.1"/>
    </source>
</evidence>
<keyword evidence="3" id="KW-1185">Reference proteome</keyword>
<comment type="caution">
    <text evidence="2">The sequence shown here is derived from an EMBL/GenBank/DDBJ whole genome shotgun (WGS) entry which is preliminary data.</text>
</comment>
<dbReference type="Proteomes" id="UP000823388">
    <property type="component" value="Chromosome 2K"/>
</dbReference>
<accession>A0A8T0W0G2</accession>
<proteinExistence type="predicted"/>
<feature type="region of interest" description="Disordered" evidence="1">
    <location>
        <begin position="17"/>
        <end position="73"/>
    </location>
</feature>
<sequence>MYCTTLFVLVRGNSRARAKSDSPRPITATSQRVARRAASPAGTSAERWRRIASPPRSASGRSAAGNPAWPGHARHRTGWLQLVVAVVAESRRGRRSRNRRRHSRVDPRKYPPRSCGIPGGSFSRPPFALANVDA</sequence>
<evidence type="ECO:0000256" key="1">
    <source>
        <dbReference type="SAM" id="MobiDB-lite"/>
    </source>
</evidence>
<protein>
    <submittedName>
        <fullName evidence="2">Uncharacterized protein</fullName>
    </submittedName>
</protein>
<organism evidence="2 3">
    <name type="scientific">Panicum virgatum</name>
    <name type="common">Blackwell switchgrass</name>
    <dbReference type="NCBI Taxonomy" id="38727"/>
    <lineage>
        <taxon>Eukaryota</taxon>
        <taxon>Viridiplantae</taxon>
        <taxon>Streptophyta</taxon>
        <taxon>Embryophyta</taxon>
        <taxon>Tracheophyta</taxon>
        <taxon>Spermatophyta</taxon>
        <taxon>Magnoliopsida</taxon>
        <taxon>Liliopsida</taxon>
        <taxon>Poales</taxon>
        <taxon>Poaceae</taxon>
        <taxon>PACMAD clade</taxon>
        <taxon>Panicoideae</taxon>
        <taxon>Panicodae</taxon>
        <taxon>Paniceae</taxon>
        <taxon>Panicinae</taxon>
        <taxon>Panicum</taxon>
        <taxon>Panicum sect. Hiantes</taxon>
    </lineage>
</organism>
<feature type="region of interest" description="Disordered" evidence="1">
    <location>
        <begin position="90"/>
        <end position="134"/>
    </location>
</feature>
<reference evidence="2" key="1">
    <citation type="submission" date="2020-05" db="EMBL/GenBank/DDBJ databases">
        <title>WGS assembly of Panicum virgatum.</title>
        <authorList>
            <person name="Lovell J.T."/>
            <person name="Jenkins J."/>
            <person name="Shu S."/>
            <person name="Juenger T.E."/>
            <person name="Schmutz J."/>
        </authorList>
    </citation>
    <scope>NUCLEOTIDE SEQUENCE</scope>
    <source>
        <strain evidence="2">AP13</strain>
    </source>
</reference>
<gene>
    <name evidence="2" type="ORF">PVAP13_2KG215791</name>
</gene>
<feature type="compositionally biased region" description="Low complexity" evidence="1">
    <location>
        <begin position="51"/>
        <end position="65"/>
    </location>
</feature>